<dbReference type="Gene3D" id="1.10.238.10">
    <property type="entry name" value="EF-hand"/>
    <property type="match status" value="1"/>
</dbReference>
<dbReference type="CDD" id="cd00144">
    <property type="entry name" value="MPP_PPP_family"/>
    <property type="match status" value="1"/>
</dbReference>
<evidence type="ECO:0000256" key="3">
    <source>
        <dbReference type="RuleBase" id="RU004273"/>
    </source>
</evidence>
<dbReference type="PROSITE" id="PS00018">
    <property type="entry name" value="EF_HAND_1"/>
    <property type="match status" value="1"/>
</dbReference>
<organism evidence="6 7">
    <name type="scientific">Owenia fusiformis</name>
    <name type="common">Polychaete worm</name>
    <dbReference type="NCBI Taxonomy" id="6347"/>
    <lineage>
        <taxon>Eukaryota</taxon>
        <taxon>Metazoa</taxon>
        <taxon>Spiralia</taxon>
        <taxon>Lophotrochozoa</taxon>
        <taxon>Annelida</taxon>
        <taxon>Polychaeta</taxon>
        <taxon>Sedentaria</taxon>
        <taxon>Canalipalpata</taxon>
        <taxon>Sabellida</taxon>
        <taxon>Oweniida</taxon>
        <taxon>Oweniidae</taxon>
        <taxon>Owenia</taxon>
    </lineage>
</organism>
<protein>
    <recommendedName>
        <fullName evidence="3">Serine/threonine-protein phosphatase</fullName>
        <ecNumber evidence="3">3.1.3.16</ecNumber>
    </recommendedName>
</protein>
<dbReference type="GO" id="GO:0005634">
    <property type="term" value="C:nucleus"/>
    <property type="evidence" value="ECO:0007669"/>
    <property type="project" value="TreeGrafter"/>
</dbReference>
<keyword evidence="3" id="KW-0378">Hydrolase</keyword>
<dbReference type="EMBL" id="CAIIXF020000012">
    <property type="protein sequence ID" value="CAH1800796.1"/>
    <property type="molecule type" value="Genomic_DNA"/>
</dbReference>
<dbReference type="InterPro" id="IPR004843">
    <property type="entry name" value="Calcineurin-like_PHP"/>
</dbReference>
<dbReference type="Gene3D" id="3.60.21.10">
    <property type="match status" value="1"/>
</dbReference>
<sequence length="834" mass="93823">SSKQNMECEDSKFGFKTDKNASPKELIGILIPSTDGDRYLMNKLDDRGWWLPHCKCNTSHTLKVTANNFAEKVTGATCQLKGILRLDKQMGGDCNQTQIFFMTEPVASETIKDLEAFRWFTIEELKLITVLDEHILGPEPYELAEQAKNNEVHPLNMLHDQIPDLIDTKQVDSSQSSMQELLLRAAKLGKKEQEKIYSQYTDACYPSSMMNETSFNKYIVKKGFKGDNDSLKSAFRAFDRHDRKLLSFHDILQGLGCMEPATQHGGTPAEIRCRYIFRYYDNNKDGILQFTEFKQLVRDIRRLKNLPIDEESVDKDAVASAKVFAVEAKDNLPLADFLAAVGQLKFRGTSLLFRLPHSCVRSDHVSSKKPASPQNGSPNSSPNSSPTSSPPHRPAKRFKTSPLDIDISQFNTTEDAFEDFIFKSPEPSPSPSASSHRISFEKYELATHTVKVRRTGTLSDVMAIWDLQGTAAVSAGGVGPLDLEGDKTRFQRMPSVDSFNQRSHPNEMLTGLRYFERPIKGANGTLTKEPFDWGQVDKAALAKCLLALCREVKEILSSESRLLRLKSPTYILGDIHGNYRDLVCFEKSLWRMGPLITPANFLFLGDYVDRGESGIEVVAYLFAQKILAPKKFFLLRGNHELRAVQKMFSFETECLEKFGDNIGSQIWEAINDCFDVMPLAATVDYKIFCVHGGIPSIHELGGKIEAINKIPVPLKDPEEESQLAWEIMWSDPVGSDLMTKEVAADLEENEGFIHNTRRGTAYFFSTAALMSFLERNNLSHVIRAHEVQQVGFQVQQRGKLLTVFSSSHYCGGSNEAACVLADQHKLRMIRLDTS</sequence>
<dbReference type="GO" id="GO:0004722">
    <property type="term" value="F:protein serine/threonine phosphatase activity"/>
    <property type="evidence" value="ECO:0007669"/>
    <property type="project" value="UniProtKB-EC"/>
</dbReference>
<dbReference type="PANTHER" id="PTHR11668:SF496">
    <property type="entry name" value="SERINE_THREONINE-PROTEIN PHOSPHATASE"/>
    <property type="match status" value="1"/>
</dbReference>
<accession>A0A8S4QA40</accession>
<evidence type="ECO:0000313" key="7">
    <source>
        <dbReference type="Proteomes" id="UP000749559"/>
    </source>
</evidence>
<evidence type="ECO:0000313" key="6">
    <source>
        <dbReference type="EMBL" id="CAH1800796.1"/>
    </source>
</evidence>
<proteinExistence type="inferred from homology"/>
<evidence type="ECO:0000256" key="1">
    <source>
        <dbReference type="ARBA" id="ARBA00008294"/>
    </source>
</evidence>
<feature type="compositionally biased region" description="Low complexity" evidence="4">
    <location>
        <begin position="370"/>
        <end position="387"/>
    </location>
</feature>
<keyword evidence="2" id="KW-0106">Calcium</keyword>
<dbReference type="InterPro" id="IPR018247">
    <property type="entry name" value="EF_Hand_1_Ca_BS"/>
</dbReference>
<dbReference type="PRINTS" id="PR00114">
    <property type="entry name" value="STPHPHTASE"/>
</dbReference>
<dbReference type="OrthoDB" id="256429at2759"/>
<comment type="catalytic activity">
    <reaction evidence="3">
        <text>O-phospho-L-threonyl-[protein] + H2O = L-threonyl-[protein] + phosphate</text>
        <dbReference type="Rhea" id="RHEA:47004"/>
        <dbReference type="Rhea" id="RHEA-COMP:11060"/>
        <dbReference type="Rhea" id="RHEA-COMP:11605"/>
        <dbReference type="ChEBI" id="CHEBI:15377"/>
        <dbReference type="ChEBI" id="CHEBI:30013"/>
        <dbReference type="ChEBI" id="CHEBI:43474"/>
        <dbReference type="ChEBI" id="CHEBI:61977"/>
        <dbReference type="EC" id="3.1.3.16"/>
    </reaction>
</comment>
<feature type="non-terminal residue" evidence="6">
    <location>
        <position position="834"/>
    </location>
</feature>
<dbReference type="InterPro" id="IPR050341">
    <property type="entry name" value="PP1_catalytic_subunit"/>
</dbReference>
<feature type="domain" description="EF-hand" evidence="5">
    <location>
        <begin position="268"/>
        <end position="303"/>
    </location>
</feature>
<reference evidence="6" key="1">
    <citation type="submission" date="2022-03" db="EMBL/GenBank/DDBJ databases">
        <authorList>
            <person name="Martin C."/>
        </authorList>
    </citation>
    <scope>NUCLEOTIDE SEQUENCE</scope>
</reference>
<dbReference type="GO" id="GO:0005509">
    <property type="term" value="F:calcium ion binding"/>
    <property type="evidence" value="ECO:0007669"/>
    <property type="project" value="InterPro"/>
</dbReference>
<comment type="similarity">
    <text evidence="1 3">Belongs to the PPP phosphatase family.</text>
</comment>
<name>A0A8S4QA40_OWEFU</name>
<dbReference type="PROSITE" id="PS50222">
    <property type="entry name" value="EF_HAND_2"/>
    <property type="match status" value="1"/>
</dbReference>
<dbReference type="SUPFAM" id="SSF47473">
    <property type="entry name" value="EF-hand"/>
    <property type="match status" value="1"/>
</dbReference>
<keyword evidence="7" id="KW-1185">Reference proteome</keyword>
<dbReference type="PANTHER" id="PTHR11668">
    <property type="entry name" value="SERINE/THREONINE PROTEIN PHOSPHATASE"/>
    <property type="match status" value="1"/>
</dbReference>
<dbReference type="Pfam" id="PF00149">
    <property type="entry name" value="Metallophos"/>
    <property type="match status" value="1"/>
</dbReference>
<dbReference type="AlphaFoldDB" id="A0A8S4QA40"/>
<dbReference type="SUPFAM" id="SSF56300">
    <property type="entry name" value="Metallo-dependent phosphatases"/>
    <property type="match status" value="1"/>
</dbReference>
<evidence type="ECO:0000256" key="2">
    <source>
        <dbReference type="ARBA" id="ARBA00022837"/>
    </source>
</evidence>
<comment type="caution">
    <text evidence="6">The sequence shown here is derived from an EMBL/GenBank/DDBJ whole genome shotgun (WGS) entry which is preliminary data.</text>
</comment>
<dbReference type="PROSITE" id="PS00125">
    <property type="entry name" value="SER_THR_PHOSPHATASE"/>
    <property type="match status" value="1"/>
</dbReference>
<dbReference type="InterPro" id="IPR011992">
    <property type="entry name" value="EF-hand-dom_pair"/>
</dbReference>
<dbReference type="InterPro" id="IPR002048">
    <property type="entry name" value="EF_hand_dom"/>
</dbReference>
<evidence type="ECO:0000256" key="4">
    <source>
        <dbReference type="SAM" id="MobiDB-lite"/>
    </source>
</evidence>
<gene>
    <name evidence="6" type="ORF">OFUS_LOCUS24637</name>
</gene>
<dbReference type="Proteomes" id="UP000749559">
    <property type="component" value="Unassembled WGS sequence"/>
</dbReference>
<dbReference type="InterPro" id="IPR029052">
    <property type="entry name" value="Metallo-depent_PP-like"/>
</dbReference>
<feature type="region of interest" description="Disordered" evidence="4">
    <location>
        <begin position="363"/>
        <end position="403"/>
    </location>
</feature>
<evidence type="ECO:0000259" key="5">
    <source>
        <dbReference type="PROSITE" id="PS50222"/>
    </source>
</evidence>
<dbReference type="EC" id="3.1.3.16" evidence="3"/>
<dbReference type="GO" id="GO:0005737">
    <property type="term" value="C:cytoplasm"/>
    <property type="evidence" value="ECO:0007669"/>
    <property type="project" value="TreeGrafter"/>
</dbReference>
<dbReference type="SMART" id="SM00156">
    <property type="entry name" value="PP2Ac"/>
    <property type="match status" value="1"/>
</dbReference>
<dbReference type="InterPro" id="IPR006186">
    <property type="entry name" value="Ser/Thr-sp_prot-phosphatase"/>
</dbReference>